<keyword evidence="2" id="KW-1185">Reference proteome</keyword>
<dbReference type="EMBL" id="JBIAZU010000004">
    <property type="protein sequence ID" value="MFF5292772.1"/>
    <property type="molecule type" value="Genomic_DNA"/>
</dbReference>
<protein>
    <submittedName>
        <fullName evidence="1">Uncharacterized protein</fullName>
    </submittedName>
</protein>
<sequence length="60" mass="6668">MDRDLSRRLGRALGEHPVSPAERRIVIAAAEGAETWDSLPDDIKTLVRDIEARTFPLGLL</sequence>
<evidence type="ECO:0000313" key="2">
    <source>
        <dbReference type="Proteomes" id="UP001602245"/>
    </source>
</evidence>
<gene>
    <name evidence="1" type="ORF">ACFY35_25295</name>
</gene>
<comment type="caution">
    <text evidence="1">The sequence shown here is derived from an EMBL/GenBank/DDBJ whole genome shotgun (WGS) entry which is preliminary data.</text>
</comment>
<reference evidence="1 2" key="1">
    <citation type="submission" date="2024-10" db="EMBL/GenBank/DDBJ databases">
        <title>The Natural Products Discovery Center: Release of the First 8490 Sequenced Strains for Exploring Actinobacteria Biosynthetic Diversity.</title>
        <authorList>
            <person name="Kalkreuter E."/>
            <person name="Kautsar S.A."/>
            <person name="Yang D."/>
            <person name="Bader C.D."/>
            <person name="Teijaro C.N."/>
            <person name="Fluegel L."/>
            <person name="Davis C.M."/>
            <person name="Simpson J.R."/>
            <person name="Lauterbach L."/>
            <person name="Steele A.D."/>
            <person name="Gui C."/>
            <person name="Meng S."/>
            <person name="Li G."/>
            <person name="Viehrig K."/>
            <person name="Ye F."/>
            <person name="Su P."/>
            <person name="Kiefer A.F."/>
            <person name="Nichols A."/>
            <person name="Cepeda A.J."/>
            <person name="Yan W."/>
            <person name="Fan B."/>
            <person name="Jiang Y."/>
            <person name="Adhikari A."/>
            <person name="Zheng C.-J."/>
            <person name="Schuster L."/>
            <person name="Cowan T.M."/>
            <person name="Smanski M.J."/>
            <person name="Chevrette M.G."/>
            <person name="De Carvalho L.P.S."/>
            <person name="Shen B."/>
        </authorList>
    </citation>
    <scope>NUCLEOTIDE SEQUENCE [LARGE SCALE GENOMIC DNA]</scope>
    <source>
        <strain evidence="1 2">NPDC000087</strain>
    </source>
</reference>
<proteinExistence type="predicted"/>
<organism evidence="1 2">
    <name type="scientific">Paractinoplanes globisporus</name>
    <dbReference type="NCBI Taxonomy" id="113565"/>
    <lineage>
        <taxon>Bacteria</taxon>
        <taxon>Bacillati</taxon>
        <taxon>Actinomycetota</taxon>
        <taxon>Actinomycetes</taxon>
        <taxon>Micromonosporales</taxon>
        <taxon>Micromonosporaceae</taxon>
        <taxon>Paractinoplanes</taxon>
    </lineage>
</organism>
<dbReference type="RefSeq" id="WP_020515954.1">
    <property type="nucleotide sequence ID" value="NZ_JBIAZU010000004.1"/>
</dbReference>
<accession>A0ABW6WKY5</accession>
<dbReference type="Proteomes" id="UP001602245">
    <property type="component" value="Unassembled WGS sequence"/>
</dbReference>
<name>A0ABW6WKY5_9ACTN</name>
<evidence type="ECO:0000313" key="1">
    <source>
        <dbReference type="EMBL" id="MFF5292772.1"/>
    </source>
</evidence>